<comment type="caution">
    <text evidence="1">The sequence shown here is derived from an EMBL/GenBank/DDBJ whole genome shotgun (WGS) entry which is preliminary data.</text>
</comment>
<sequence length="422" mass="48009">MNPNTATENTVKNLSYEEIIYQAQNAPKVLTSVSAADQDDVSRAPGLLLTKEEIISIKRYEAAALELPSTLEDVQNYLNYGDVNDVGPGLEYKNFLDLFTLTRNHALQWSPLYDEMKLTGTKLRIFAHSMSVYGDSITQLYDGILSVKKLEKLLEVNQVETLAQLKEIEVNSGEKFPDIELEKDTKKNLGSYLSTIFDKVKNNLEDTQNVHKELTDFSDTLHNRVVPKIKTQLQLVSNNSVQADIEVLKSAIDARSLLIDEKSKEYKALVEKSISNALSFNLPGLVMGIYVGVEADGVRVERNRLSEAQKLDIEKLSKKDKTLASLHHMKRYLQNLQLVTFDADVATQNLRHVWNVIYQYVKQSQSSIDTINDALSLGLFMAEFKLVIDPWRHIEKTADIFITVFKEAEEEYKKNYINDNQH</sequence>
<evidence type="ECO:0000313" key="1">
    <source>
        <dbReference type="EMBL" id="OZY58410.1"/>
    </source>
</evidence>
<dbReference type="CDD" id="cd22657">
    <property type="entry name" value="ClyA_XaxA-like"/>
    <property type="match status" value="1"/>
</dbReference>
<evidence type="ECO:0000313" key="2">
    <source>
        <dbReference type="Proteomes" id="UP000215788"/>
    </source>
</evidence>
<dbReference type="AlphaFoldDB" id="A0A266N7P2"/>
<dbReference type="Gene3D" id="1.20.1170.10">
    <property type="match status" value="1"/>
</dbReference>
<protein>
    <recommendedName>
        <fullName evidence="3">Binary cytotoxin component</fullName>
    </recommendedName>
</protein>
<evidence type="ECO:0008006" key="3">
    <source>
        <dbReference type="Google" id="ProtNLM"/>
    </source>
</evidence>
<accession>A0A266N7P2</accession>
<organism evidence="1 2">
    <name type="scientific">Pseudomonas lundensis</name>
    <dbReference type="NCBI Taxonomy" id="86185"/>
    <lineage>
        <taxon>Bacteria</taxon>
        <taxon>Pseudomonadati</taxon>
        <taxon>Pseudomonadota</taxon>
        <taxon>Gammaproteobacteria</taxon>
        <taxon>Pseudomonadales</taxon>
        <taxon>Pseudomonadaceae</taxon>
        <taxon>Pseudomonas</taxon>
    </lineage>
</organism>
<dbReference type="Proteomes" id="UP000215788">
    <property type="component" value="Unassembled WGS sequence"/>
</dbReference>
<gene>
    <name evidence="1" type="ORF">CJF39_16395</name>
</gene>
<reference evidence="1 2" key="1">
    <citation type="submission" date="2017-08" db="EMBL/GenBank/DDBJ databases">
        <title>Genomic and metabolic characterisation of spoilage-associated Pseudomonas species.</title>
        <authorList>
            <person name="Stanborough T."/>
            <person name="Fegan N."/>
            <person name="Powell S.M."/>
            <person name="Singh T."/>
            <person name="Tamplin M.L."/>
            <person name="Chandry P.S."/>
        </authorList>
    </citation>
    <scope>NUCLEOTIDE SEQUENCE [LARGE SCALE GENOMIC DNA]</scope>
    <source>
        <strain evidence="1 2">L1802</strain>
    </source>
</reference>
<dbReference type="SUPFAM" id="SSF58100">
    <property type="entry name" value="Bacterial hemolysins"/>
    <property type="match status" value="1"/>
</dbReference>
<proteinExistence type="predicted"/>
<dbReference type="RefSeq" id="WP_094994365.1">
    <property type="nucleotide sequence ID" value="NZ_NQKI01000027.1"/>
</dbReference>
<dbReference type="OrthoDB" id="6937673at2"/>
<name>A0A266N7P2_9PSED</name>
<dbReference type="EMBL" id="NQKI01000027">
    <property type="protein sequence ID" value="OZY58410.1"/>
    <property type="molecule type" value="Genomic_DNA"/>
</dbReference>
<dbReference type="NCBIfam" id="NF033928">
    <property type="entry name" value="alph_xenorhab_A"/>
    <property type="match status" value="1"/>
</dbReference>